<dbReference type="Gene3D" id="3.40.30.10">
    <property type="entry name" value="Glutaredoxin"/>
    <property type="match status" value="1"/>
</dbReference>
<dbReference type="InterPro" id="IPR047262">
    <property type="entry name" value="PRX-like1"/>
</dbReference>
<dbReference type="InterPro" id="IPR013766">
    <property type="entry name" value="Thioredoxin_domain"/>
</dbReference>
<dbReference type="PANTHER" id="PTHR43640">
    <property type="entry name" value="OS07G0260300 PROTEIN"/>
    <property type="match status" value="1"/>
</dbReference>
<comment type="caution">
    <text evidence="2">The sequence shown here is derived from an EMBL/GenBank/DDBJ whole genome shotgun (WGS) entry which is preliminary data.</text>
</comment>
<dbReference type="InterPro" id="IPR000866">
    <property type="entry name" value="AhpC/TSA"/>
</dbReference>
<protein>
    <submittedName>
        <fullName evidence="2">Thioredoxin family protein</fullName>
    </submittedName>
</protein>
<dbReference type="Pfam" id="PF00578">
    <property type="entry name" value="AhpC-TSA"/>
    <property type="match status" value="1"/>
</dbReference>
<reference evidence="2 3" key="1">
    <citation type="submission" date="2024-06" db="EMBL/GenBank/DDBJ databases">
        <authorList>
            <person name="Chen R.Y."/>
        </authorList>
    </citation>
    <scope>NUCLEOTIDE SEQUENCE [LARGE SCALE GENOMIC DNA]</scope>
    <source>
        <strain evidence="2 3">D2</strain>
    </source>
</reference>
<dbReference type="RefSeq" id="WP_350403339.1">
    <property type="nucleotide sequence ID" value="NZ_JBELOE010000287.1"/>
</dbReference>
<dbReference type="Proteomes" id="UP001467690">
    <property type="component" value="Unassembled WGS sequence"/>
</dbReference>
<evidence type="ECO:0000313" key="3">
    <source>
        <dbReference type="Proteomes" id="UP001467690"/>
    </source>
</evidence>
<sequence length="198" mass="21981">MAMTASTMMPLGTSAPDFKLKSTENQWVSLSDYQQAKALVVLFICNHCPYVIHIAPKLAQIAAEYQKQGVEFVAINSNDAEQYPADDFAHMQAEKAKRNYPFAYLFDETQDVAKAYDAACTPDIYVFDEQQKLVYRGQFDGTRPHRISSGNYDSEKNPATGEDLSAALDSILQGNKPSEPQLASIGCNIKWKAGNEPK</sequence>
<dbReference type="PROSITE" id="PS51352">
    <property type="entry name" value="THIOREDOXIN_2"/>
    <property type="match status" value="1"/>
</dbReference>
<feature type="domain" description="Thioredoxin" evidence="1">
    <location>
        <begin position="9"/>
        <end position="173"/>
    </location>
</feature>
<name>A0ABV1RN20_9ALTE</name>
<evidence type="ECO:0000313" key="2">
    <source>
        <dbReference type="EMBL" id="MER2494320.1"/>
    </source>
</evidence>
<proteinExistence type="predicted"/>
<dbReference type="EMBL" id="JBELOE010000287">
    <property type="protein sequence ID" value="MER2494320.1"/>
    <property type="molecule type" value="Genomic_DNA"/>
</dbReference>
<dbReference type="SUPFAM" id="SSF52833">
    <property type="entry name" value="Thioredoxin-like"/>
    <property type="match status" value="1"/>
</dbReference>
<dbReference type="InterPro" id="IPR036249">
    <property type="entry name" value="Thioredoxin-like_sf"/>
</dbReference>
<dbReference type="CDD" id="cd02969">
    <property type="entry name" value="PRX_like1"/>
    <property type="match status" value="1"/>
</dbReference>
<organism evidence="2 3">
    <name type="scientific">Catenovulum sediminis</name>
    <dbReference type="NCBI Taxonomy" id="1740262"/>
    <lineage>
        <taxon>Bacteria</taxon>
        <taxon>Pseudomonadati</taxon>
        <taxon>Pseudomonadota</taxon>
        <taxon>Gammaproteobacteria</taxon>
        <taxon>Alteromonadales</taxon>
        <taxon>Alteromonadaceae</taxon>
        <taxon>Catenovulum</taxon>
    </lineage>
</organism>
<dbReference type="PANTHER" id="PTHR43640:SF1">
    <property type="entry name" value="THIOREDOXIN-DEPENDENT PEROXIREDOXIN"/>
    <property type="match status" value="1"/>
</dbReference>
<keyword evidence="3" id="KW-1185">Reference proteome</keyword>
<evidence type="ECO:0000259" key="1">
    <source>
        <dbReference type="PROSITE" id="PS51352"/>
    </source>
</evidence>
<gene>
    <name evidence="2" type="ORF">ABS311_20800</name>
</gene>
<accession>A0ABV1RN20</accession>